<protein>
    <submittedName>
        <fullName evidence="1">Uncharacterized protein</fullName>
    </submittedName>
</protein>
<accession>A0A6C0JRF6</accession>
<dbReference type="EMBL" id="MN740684">
    <property type="protein sequence ID" value="QHU07481.1"/>
    <property type="molecule type" value="Genomic_DNA"/>
</dbReference>
<dbReference type="AlphaFoldDB" id="A0A6C0JRF6"/>
<evidence type="ECO:0000313" key="1">
    <source>
        <dbReference type="EMBL" id="QHU07481.1"/>
    </source>
</evidence>
<reference evidence="1" key="1">
    <citation type="journal article" date="2020" name="Nature">
        <title>Giant virus diversity and host interactions through global metagenomics.</title>
        <authorList>
            <person name="Schulz F."/>
            <person name="Roux S."/>
            <person name="Paez-Espino D."/>
            <person name="Jungbluth S."/>
            <person name="Walsh D.A."/>
            <person name="Denef V.J."/>
            <person name="McMahon K.D."/>
            <person name="Konstantinidis K.T."/>
            <person name="Eloe-Fadrosh E.A."/>
            <person name="Kyrpides N.C."/>
            <person name="Woyke T."/>
        </authorList>
    </citation>
    <scope>NUCLEOTIDE SEQUENCE</scope>
    <source>
        <strain evidence="1">GVMAG-S-1040241-154</strain>
    </source>
</reference>
<organism evidence="1">
    <name type="scientific">viral metagenome</name>
    <dbReference type="NCBI Taxonomy" id="1070528"/>
    <lineage>
        <taxon>unclassified sequences</taxon>
        <taxon>metagenomes</taxon>
        <taxon>organismal metagenomes</taxon>
    </lineage>
</organism>
<name>A0A6C0JRF6_9ZZZZ</name>
<proteinExistence type="predicted"/>
<sequence length="144" mass="16310">MADISNPDTYKDSFPSKKQFSCCPLRMSDGRSITDYRPKCIVNYELMEHISEKNLVRSSYETRMYLQSNADTIMENDIKKAKDKLLSFPGNCKATENVDNGTLLPAKYLVSCDAVSCHRKEFDKSGLGDDRSGDTSLILENNFE</sequence>